<dbReference type="EMBL" id="JAPDFW010000108">
    <property type="protein sequence ID" value="KAJ5069173.1"/>
    <property type="molecule type" value="Genomic_DNA"/>
</dbReference>
<keyword evidence="2" id="KW-1185">Reference proteome</keyword>
<reference evidence="1" key="1">
    <citation type="submission" date="2022-10" db="EMBL/GenBank/DDBJ databases">
        <title>Novel sulphate-reducing endosymbionts in the free-living metamonad Anaeramoeba.</title>
        <authorList>
            <person name="Jerlstrom-Hultqvist J."/>
            <person name="Cepicka I."/>
            <person name="Gallot-Lavallee L."/>
            <person name="Salas-Leiva D."/>
            <person name="Curtis B.A."/>
            <person name="Zahonova K."/>
            <person name="Pipaliya S."/>
            <person name="Dacks J."/>
            <person name="Roger A.J."/>
        </authorList>
    </citation>
    <scope>NUCLEOTIDE SEQUENCE</scope>
    <source>
        <strain evidence="1">BMAN</strain>
    </source>
</reference>
<dbReference type="Proteomes" id="UP001149090">
    <property type="component" value="Unassembled WGS sequence"/>
</dbReference>
<proteinExistence type="predicted"/>
<protein>
    <submittedName>
        <fullName evidence="1">Uncharacterized protein</fullName>
    </submittedName>
</protein>
<organism evidence="1 2">
    <name type="scientific">Anaeramoeba ignava</name>
    <name type="common">Anaerobic marine amoeba</name>
    <dbReference type="NCBI Taxonomy" id="1746090"/>
    <lineage>
        <taxon>Eukaryota</taxon>
        <taxon>Metamonada</taxon>
        <taxon>Anaeramoebidae</taxon>
        <taxon>Anaeramoeba</taxon>
    </lineage>
</organism>
<name>A0A9Q0LCS2_ANAIG</name>
<sequence>MLIIIFRMSDDTSCTVEYAGYPSSTITIKPKLGNITGLNCNPTICGFECEWNGLELSNGLRGYSLSYNSTNQFVWQNH</sequence>
<gene>
    <name evidence="1" type="ORF">M0811_11929</name>
</gene>
<accession>A0A9Q0LCS2</accession>
<evidence type="ECO:0000313" key="2">
    <source>
        <dbReference type="Proteomes" id="UP001149090"/>
    </source>
</evidence>
<dbReference type="AlphaFoldDB" id="A0A9Q0LCS2"/>
<comment type="caution">
    <text evidence="1">The sequence shown here is derived from an EMBL/GenBank/DDBJ whole genome shotgun (WGS) entry which is preliminary data.</text>
</comment>
<evidence type="ECO:0000313" key="1">
    <source>
        <dbReference type="EMBL" id="KAJ5069173.1"/>
    </source>
</evidence>